<name>A0ABW0MBN7_9BURK</name>
<proteinExistence type="predicted"/>
<evidence type="ECO:0000259" key="1">
    <source>
        <dbReference type="PROSITE" id="PS51094"/>
    </source>
</evidence>
<keyword evidence="3" id="KW-1185">Reference proteome</keyword>
<evidence type="ECO:0000313" key="2">
    <source>
        <dbReference type="EMBL" id="MFC5474462.1"/>
    </source>
</evidence>
<evidence type="ECO:0000313" key="3">
    <source>
        <dbReference type="Proteomes" id="UP001596045"/>
    </source>
</evidence>
<dbReference type="InterPro" id="IPR002178">
    <property type="entry name" value="PTS_EIIA_type-2_dom"/>
</dbReference>
<sequence>MKTRIVFRPRLINIGPSPSWKINAMRVAKLLQPDFLMSPFAKFLFPENIRLDVAAFDKTQAFAQVAAVFEREHRIGYSQVYEGLRAREQLDSTGLGCGVALPHAQISGLRAPMMAFVRLRMPIGFDAPDGLPVSDLLVLLVPGKGSQEYLQLLAEIAGVLCDASFREQLCTAHDPYAVWQLFVRWRRSHAH</sequence>
<dbReference type="RefSeq" id="WP_378997570.1">
    <property type="nucleotide sequence ID" value="NZ_JBHSMT010000014.1"/>
</dbReference>
<reference evidence="3" key="1">
    <citation type="journal article" date="2019" name="Int. J. Syst. Evol. Microbiol.">
        <title>The Global Catalogue of Microorganisms (GCM) 10K type strain sequencing project: providing services to taxonomists for standard genome sequencing and annotation.</title>
        <authorList>
            <consortium name="The Broad Institute Genomics Platform"/>
            <consortium name="The Broad Institute Genome Sequencing Center for Infectious Disease"/>
            <person name="Wu L."/>
            <person name="Ma J."/>
        </authorList>
    </citation>
    <scope>NUCLEOTIDE SEQUENCE [LARGE SCALE GENOMIC DNA]</scope>
    <source>
        <strain evidence="3">JCM 17066</strain>
    </source>
</reference>
<dbReference type="SUPFAM" id="SSF55804">
    <property type="entry name" value="Phoshotransferase/anion transport protein"/>
    <property type="match status" value="1"/>
</dbReference>
<keyword evidence="2" id="KW-0762">Sugar transport</keyword>
<feature type="domain" description="PTS EIIA type-2" evidence="1">
    <location>
        <begin position="42"/>
        <end position="185"/>
    </location>
</feature>
<keyword evidence="2" id="KW-0813">Transport</keyword>
<dbReference type="PROSITE" id="PS51094">
    <property type="entry name" value="PTS_EIIA_TYPE_2"/>
    <property type="match status" value="1"/>
</dbReference>
<comment type="caution">
    <text evidence="2">The sequence shown here is derived from an EMBL/GenBank/DDBJ whole genome shotgun (WGS) entry which is preliminary data.</text>
</comment>
<protein>
    <submittedName>
        <fullName evidence="2">PTS sugar transporter subunit IIA</fullName>
    </submittedName>
</protein>
<dbReference type="Proteomes" id="UP001596045">
    <property type="component" value="Unassembled WGS sequence"/>
</dbReference>
<dbReference type="EMBL" id="JBHSMT010000014">
    <property type="protein sequence ID" value="MFC5474462.1"/>
    <property type="molecule type" value="Genomic_DNA"/>
</dbReference>
<dbReference type="PANTHER" id="PTHR47738">
    <property type="entry name" value="PTS SYSTEM FRUCTOSE-LIKE EIIA COMPONENT-RELATED"/>
    <property type="match status" value="1"/>
</dbReference>
<dbReference type="PANTHER" id="PTHR47738:SF1">
    <property type="entry name" value="NITROGEN REGULATORY PROTEIN"/>
    <property type="match status" value="1"/>
</dbReference>
<organism evidence="2 3">
    <name type="scientific">Paraherbaspirillum soli</name>
    <dbReference type="NCBI Taxonomy" id="631222"/>
    <lineage>
        <taxon>Bacteria</taxon>
        <taxon>Pseudomonadati</taxon>
        <taxon>Pseudomonadota</taxon>
        <taxon>Betaproteobacteria</taxon>
        <taxon>Burkholderiales</taxon>
        <taxon>Oxalobacteraceae</taxon>
        <taxon>Paraherbaspirillum</taxon>
    </lineage>
</organism>
<accession>A0ABW0MBN7</accession>
<dbReference type="InterPro" id="IPR051541">
    <property type="entry name" value="PTS_SugarTrans_NitroReg"/>
</dbReference>
<dbReference type="PROSITE" id="PS00372">
    <property type="entry name" value="PTS_EIIA_TYPE_2_HIS"/>
    <property type="match status" value="1"/>
</dbReference>
<gene>
    <name evidence="2" type="ORF">ACFPM8_10890</name>
</gene>
<dbReference type="Pfam" id="PF00359">
    <property type="entry name" value="PTS_EIIA_2"/>
    <property type="match status" value="1"/>
</dbReference>
<dbReference type="Gene3D" id="3.40.930.10">
    <property type="entry name" value="Mannitol-specific EII, Chain A"/>
    <property type="match status" value="1"/>
</dbReference>
<dbReference type="CDD" id="cd00211">
    <property type="entry name" value="PTS_IIA_fru"/>
    <property type="match status" value="1"/>
</dbReference>
<dbReference type="InterPro" id="IPR016152">
    <property type="entry name" value="PTrfase/Anion_transptr"/>
</dbReference>